<name>A0A4U8T1V9_9HELI</name>
<dbReference type="SUPFAM" id="SSF116846">
    <property type="entry name" value="MIT domain"/>
    <property type="match status" value="1"/>
</dbReference>
<dbReference type="AlphaFoldDB" id="A0A4U8T1V9"/>
<gene>
    <name evidence="1" type="ORF">LS74_001140</name>
</gene>
<dbReference type="InterPro" id="IPR036181">
    <property type="entry name" value="MIT_dom_sf"/>
</dbReference>
<dbReference type="RefSeq" id="WP_034586424.1">
    <property type="nucleotide sequence ID" value="NZ_JRPE02000002.1"/>
</dbReference>
<dbReference type="EMBL" id="JRPE02000002">
    <property type="protein sequence ID" value="TLD93365.1"/>
    <property type="molecule type" value="Genomic_DNA"/>
</dbReference>
<dbReference type="Proteomes" id="UP000029921">
    <property type="component" value="Unassembled WGS sequence"/>
</dbReference>
<accession>A0A4U8T1V9</accession>
<organism evidence="1 2">
    <name type="scientific">Helicobacter magdeburgensis</name>
    <dbReference type="NCBI Taxonomy" id="471858"/>
    <lineage>
        <taxon>Bacteria</taxon>
        <taxon>Pseudomonadati</taxon>
        <taxon>Campylobacterota</taxon>
        <taxon>Epsilonproteobacteria</taxon>
        <taxon>Campylobacterales</taxon>
        <taxon>Helicobacteraceae</taxon>
        <taxon>Helicobacter</taxon>
    </lineage>
</organism>
<comment type="caution">
    <text evidence="1">The sequence shown here is derived from an EMBL/GenBank/DDBJ whole genome shotgun (WGS) entry which is preliminary data.</text>
</comment>
<evidence type="ECO:0000313" key="1">
    <source>
        <dbReference type="EMBL" id="TLD93365.1"/>
    </source>
</evidence>
<reference evidence="1 2" key="1">
    <citation type="journal article" date="2014" name="Genome Announc.">
        <title>Draft genome sequences of eight enterohepatic helicobacter species isolated from both laboratory and wild rodents.</title>
        <authorList>
            <person name="Sheh A."/>
            <person name="Shen Z."/>
            <person name="Fox J.G."/>
        </authorList>
    </citation>
    <scope>NUCLEOTIDE SEQUENCE [LARGE SCALE GENOMIC DNA]</scope>
    <source>
        <strain evidence="1 2">MIT 96-1001</strain>
    </source>
</reference>
<sequence length="71" mass="8370">MANKYKESFLTTQEALQFYALAINIEKKIVRKRLSPEKKELLRQALREVCLEATQRAETIFKEGVKNVREQ</sequence>
<protein>
    <submittedName>
        <fullName evidence="1">Uncharacterized protein</fullName>
    </submittedName>
</protein>
<evidence type="ECO:0000313" key="2">
    <source>
        <dbReference type="Proteomes" id="UP000029921"/>
    </source>
</evidence>
<keyword evidence="2" id="KW-1185">Reference proteome</keyword>
<proteinExistence type="predicted"/>